<sequence>METLNYLVIQSTNTSEAKNLNKDAIINHHTRPISNGGLGFNRPGFDYLILQDGTLETLVSENSPTNVDLWGVSGGKRPILGKVKHIGYVGGRTLKEAFWKDTRTEEQTKTLEAIVKFYTLRFPKIIVVGFDDPTYVEESKNPAFDVQAWLESIGIPTRNQYQRTPIIRTV</sequence>
<proteinExistence type="predicted"/>
<dbReference type="Proteomes" id="UP000198379">
    <property type="component" value="Unassembled WGS sequence"/>
</dbReference>
<protein>
    <recommendedName>
        <fullName evidence="3">N-acetylmuramoyl-L-alanine amidase</fullName>
    </recommendedName>
</protein>
<evidence type="ECO:0008006" key="3">
    <source>
        <dbReference type="Google" id="ProtNLM"/>
    </source>
</evidence>
<dbReference type="InterPro" id="IPR036505">
    <property type="entry name" value="Amidase/PGRP_sf"/>
</dbReference>
<dbReference type="Gene3D" id="3.40.80.10">
    <property type="entry name" value="Peptidoglycan recognition protein-like"/>
    <property type="match status" value="1"/>
</dbReference>
<name>A0A239ABT4_9FLAO</name>
<keyword evidence="2" id="KW-1185">Reference proteome</keyword>
<dbReference type="AlphaFoldDB" id="A0A239ABT4"/>
<evidence type="ECO:0000313" key="2">
    <source>
        <dbReference type="Proteomes" id="UP000198379"/>
    </source>
</evidence>
<dbReference type="GO" id="GO:0008745">
    <property type="term" value="F:N-acetylmuramoyl-L-alanine amidase activity"/>
    <property type="evidence" value="ECO:0007669"/>
    <property type="project" value="InterPro"/>
</dbReference>
<dbReference type="GO" id="GO:0009253">
    <property type="term" value="P:peptidoglycan catabolic process"/>
    <property type="evidence" value="ECO:0007669"/>
    <property type="project" value="InterPro"/>
</dbReference>
<evidence type="ECO:0000313" key="1">
    <source>
        <dbReference type="EMBL" id="SNR93060.1"/>
    </source>
</evidence>
<reference evidence="1 2" key="1">
    <citation type="submission" date="2017-06" db="EMBL/GenBank/DDBJ databases">
        <authorList>
            <person name="Kim H.J."/>
            <person name="Triplett B.A."/>
        </authorList>
    </citation>
    <scope>NUCLEOTIDE SEQUENCE [LARGE SCALE GENOMIC DNA]</scope>
    <source>
        <strain evidence="1 2">DSM 25597</strain>
    </source>
</reference>
<dbReference type="SUPFAM" id="SSF55846">
    <property type="entry name" value="N-acetylmuramoyl-L-alanine amidase-like"/>
    <property type="match status" value="1"/>
</dbReference>
<organism evidence="1 2">
    <name type="scientific">Dokdonia pacifica</name>
    <dbReference type="NCBI Taxonomy" id="1627892"/>
    <lineage>
        <taxon>Bacteria</taxon>
        <taxon>Pseudomonadati</taxon>
        <taxon>Bacteroidota</taxon>
        <taxon>Flavobacteriia</taxon>
        <taxon>Flavobacteriales</taxon>
        <taxon>Flavobacteriaceae</taxon>
        <taxon>Dokdonia</taxon>
    </lineage>
</organism>
<dbReference type="EMBL" id="FZNY01000004">
    <property type="protein sequence ID" value="SNR93060.1"/>
    <property type="molecule type" value="Genomic_DNA"/>
</dbReference>
<dbReference type="OrthoDB" id="1037861at2"/>
<dbReference type="RefSeq" id="WP_089372114.1">
    <property type="nucleotide sequence ID" value="NZ_BMEP01000007.1"/>
</dbReference>
<accession>A0A239ABT4</accession>
<gene>
    <name evidence="1" type="ORF">SAMN06265376_104310</name>
</gene>